<accession>A0ABU3RQV3</accession>
<comment type="caution">
    <text evidence="2">The sequence shown here is derived from an EMBL/GenBank/DDBJ whole genome shotgun (WGS) entry which is preliminary data.</text>
</comment>
<reference evidence="2 3" key="1">
    <citation type="submission" date="2023-09" db="EMBL/GenBank/DDBJ databases">
        <title>Microbacterium fusihabitans sp. nov., Microbacterium phycihabitans sp. nov., and Microbacterium cervinum sp. nov., isolated from dried seaweeds of beach.</title>
        <authorList>
            <person name="Lee S.D."/>
        </authorList>
    </citation>
    <scope>NUCLEOTIDE SEQUENCE [LARGE SCALE GENOMIC DNA]</scope>
    <source>
        <strain evidence="2 3">KSW2-21</strain>
    </source>
</reference>
<dbReference type="InterPro" id="IPR041657">
    <property type="entry name" value="HTH_17"/>
</dbReference>
<name>A0ABU3RQV3_9MICO</name>
<dbReference type="InterPro" id="IPR010093">
    <property type="entry name" value="SinI_DNA-bd"/>
</dbReference>
<keyword evidence="3" id="KW-1185">Reference proteome</keyword>
<dbReference type="InterPro" id="IPR009061">
    <property type="entry name" value="DNA-bd_dom_put_sf"/>
</dbReference>
<dbReference type="Pfam" id="PF12728">
    <property type="entry name" value="HTH_17"/>
    <property type="match status" value="1"/>
</dbReference>
<dbReference type="SUPFAM" id="SSF46955">
    <property type="entry name" value="Putative DNA-binding domain"/>
    <property type="match status" value="1"/>
</dbReference>
<dbReference type="Proteomes" id="UP001256673">
    <property type="component" value="Unassembled WGS sequence"/>
</dbReference>
<protein>
    <submittedName>
        <fullName evidence="2">Helix-turn-helix domain-containing protein</fullName>
    </submittedName>
</protein>
<feature type="domain" description="Helix-turn-helix" evidence="1">
    <location>
        <begin position="17"/>
        <end position="64"/>
    </location>
</feature>
<evidence type="ECO:0000313" key="3">
    <source>
        <dbReference type="Proteomes" id="UP001256673"/>
    </source>
</evidence>
<dbReference type="NCBIfam" id="TIGR01764">
    <property type="entry name" value="excise"/>
    <property type="match status" value="1"/>
</dbReference>
<dbReference type="EMBL" id="JAWDIU010000001">
    <property type="protein sequence ID" value="MDU0325286.1"/>
    <property type="molecule type" value="Genomic_DNA"/>
</dbReference>
<dbReference type="RefSeq" id="WP_316000411.1">
    <property type="nucleotide sequence ID" value="NZ_JAWDIU010000001.1"/>
</dbReference>
<sequence>MSDDAVDALFTELPDALSPSDVSKHLGVTTRTVYSWLKEGTIRGYQIGSTWFIFKADLVSHLRAGANSPRD</sequence>
<organism evidence="2 3">
    <name type="scientific">Microbacterium algihabitans</name>
    <dbReference type="NCBI Taxonomy" id="3075992"/>
    <lineage>
        <taxon>Bacteria</taxon>
        <taxon>Bacillati</taxon>
        <taxon>Actinomycetota</taxon>
        <taxon>Actinomycetes</taxon>
        <taxon>Micrococcales</taxon>
        <taxon>Microbacteriaceae</taxon>
        <taxon>Microbacterium</taxon>
    </lineage>
</organism>
<evidence type="ECO:0000313" key="2">
    <source>
        <dbReference type="EMBL" id="MDU0325286.1"/>
    </source>
</evidence>
<gene>
    <name evidence="2" type="ORF">RWH43_00820</name>
</gene>
<evidence type="ECO:0000259" key="1">
    <source>
        <dbReference type="Pfam" id="PF12728"/>
    </source>
</evidence>
<proteinExistence type="predicted"/>